<name>A0A9P5BU01_9PLEO</name>
<protein>
    <submittedName>
        <fullName evidence="1">Uncharacterized protein</fullName>
    </submittedName>
</protein>
<evidence type="ECO:0000313" key="2">
    <source>
        <dbReference type="Proteomes" id="UP000758155"/>
    </source>
</evidence>
<gene>
    <name evidence="1" type="ORF">E8E12_000003</name>
</gene>
<comment type="caution">
    <text evidence="1">The sequence shown here is derived from an EMBL/GenBank/DDBJ whole genome shotgun (WGS) entry which is preliminary data.</text>
</comment>
<reference evidence="1" key="1">
    <citation type="submission" date="2019-04" db="EMBL/GenBank/DDBJ databases">
        <title>Sequencing of skin fungus with MAO and IRED activity.</title>
        <authorList>
            <person name="Marsaioli A.J."/>
            <person name="Bonatto J.M.C."/>
            <person name="Reis Junior O."/>
        </authorList>
    </citation>
    <scope>NUCLEOTIDE SEQUENCE</scope>
    <source>
        <strain evidence="1">28M1</strain>
    </source>
</reference>
<dbReference type="Proteomes" id="UP000758155">
    <property type="component" value="Unassembled WGS sequence"/>
</dbReference>
<proteinExistence type="predicted"/>
<accession>A0A9P5BU01</accession>
<organism evidence="1 2">
    <name type="scientific">Didymella heteroderae</name>
    <dbReference type="NCBI Taxonomy" id="1769908"/>
    <lineage>
        <taxon>Eukaryota</taxon>
        <taxon>Fungi</taxon>
        <taxon>Dikarya</taxon>
        <taxon>Ascomycota</taxon>
        <taxon>Pezizomycotina</taxon>
        <taxon>Dothideomycetes</taxon>
        <taxon>Pleosporomycetidae</taxon>
        <taxon>Pleosporales</taxon>
        <taxon>Pleosporineae</taxon>
        <taxon>Didymellaceae</taxon>
        <taxon>Didymella</taxon>
    </lineage>
</organism>
<feature type="non-terminal residue" evidence="1">
    <location>
        <position position="1"/>
    </location>
</feature>
<dbReference type="OrthoDB" id="3762113at2759"/>
<sequence>MYGICDEGFYNFDEASFMIGKTTTQLIVTALQRRGRPRVVTLVRLNVSNKTYYGTVDPYNRFYGRILRVVTY</sequence>
<keyword evidence="2" id="KW-1185">Reference proteome</keyword>
<evidence type="ECO:0000313" key="1">
    <source>
        <dbReference type="EMBL" id="KAF3028309.1"/>
    </source>
</evidence>
<dbReference type="AlphaFoldDB" id="A0A9P5BU01"/>
<dbReference type="EMBL" id="SWKV01000332">
    <property type="protein sequence ID" value="KAF3028309.1"/>
    <property type="molecule type" value="Genomic_DNA"/>
</dbReference>